<evidence type="ECO:0000259" key="4">
    <source>
        <dbReference type="PROSITE" id="PS50949"/>
    </source>
</evidence>
<comment type="caution">
    <text evidence="5">The sequence shown here is derived from an EMBL/GenBank/DDBJ whole genome shotgun (WGS) entry which is preliminary data.</text>
</comment>
<dbReference type="EMBL" id="JACCBE010000001">
    <property type="protein sequence ID" value="NYD57156.1"/>
    <property type="molecule type" value="Genomic_DNA"/>
</dbReference>
<dbReference type="InterPro" id="IPR036388">
    <property type="entry name" value="WH-like_DNA-bd_sf"/>
</dbReference>
<evidence type="ECO:0000313" key="6">
    <source>
        <dbReference type="Proteomes" id="UP000516957"/>
    </source>
</evidence>
<dbReference type="SUPFAM" id="SSF48008">
    <property type="entry name" value="GntR ligand-binding domain-like"/>
    <property type="match status" value="1"/>
</dbReference>
<dbReference type="SUPFAM" id="SSF46785">
    <property type="entry name" value="Winged helix' DNA-binding domain"/>
    <property type="match status" value="1"/>
</dbReference>
<dbReference type="InterPro" id="IPR000524">
    <property type="entry name" value="Tscrpt_reg_HTH_GntR"/>
</dbReference>
<keyword evidence="3" id="KW-0804">Transcription</keyword>
<dbReference type="AlphaFoldDB" id="A0A7Y9JQF2"/>
<dbReference type="PRINTS" id="PR00035">
    <property type="entry name" value="HTHGNTR"/>
</dbReference>
<dbReference type="Gene3D" id="1.20.120.530">
    <property type="entry name" value="GntR ligand-binding domain-like"/>
    <property type="match status" value="1"/>
</dbReference>
<keyword evidence="1" id="KW-0805">Transcription regulation</keyword>
<dbReference type="RefSeq" id="WP_179614957.1">
    <property type="nucleotide sequence ID" value="NZ_JACCBE010000001.1"/>
</dbReference>
<dbReference type="Pfam" id="PF07729">
    <property type="entry name" value="FCD"/>
    <property type="match status" value="1"/>
</dbReference>
<keyword evidence="6" id="KW-1185">Reference proteome</keyword>
<dbReference type="PANTHER" id="PTHR43537">
    <property type="entry name" value="TRANSCRIPTIONAL REGULATOR, GNTR FAMILY"/>
    <property type="match status" value="1"/>
</dbReference>
<dbReference type="Gene3D" id="1.10.10.10">
    <property type="entry name" value="Winged helix-like DNA-binding domain superfamily/Winged helix DNA-binding domain"/>
    <property type="match status" value="1"/>
</dbReference>
<name>A0A7Y9JQF2_9ACTN</name>
<reference evidence="5 6" key="1">
    <citation type="submission" date="2020-07" db="EMBL/GenBank/DDBJ databases">
        <title>Sequencing the genomes of 1000 actinobacteria strains.</title>
        <authorList>
            <person name="Klenk H.-P."/>
        </authorList>
    </citation>
    <scope>NUCLEOTIDE SEQUENCE [LARGE SCALE GENOMIC DNA]</scope>
    <source>
        <strain evidence="5 6">DSM 18965</strain>
    </source>
</reference>
<protein>
    <submittedName>
        <fullName evidence="5">DNA-binding FadR family transcriptional regulator</fullName>
    </submittedName>
</protein>
<evidence type="ECO:0000256" key="3">
    <source>
        <dbReference type="ARBA" id="ARBA00023163"/>
    </source>
</evidence>
<dbReference type="PROSITE" id="PS50949">
    <property type="entry name" value="HTH_GNTR"/>
    <property type="match status" value="1"/>
</dbReference>
<dbReference type="InterPro" id="IPR011711">
    <property type="entry name" value="GntR_C"/>
</dbReference>
<dbReference type="Pfam" id="PF00392">
    <property type="entry name" value="GntR"/>
    <property type="match status" value="1"/>
</dbReference>
<proteinExistence type="predicted"/>
<evidence type="ECO:0000256" key="1">
    <source>
        <dbReference type="ARBA" id="ARBA00023015"/>
    </source>
</evidence>
<keyword evidence="2 5" id="KW-0238">DNA-binding</keyword>
<evidence type="ECO:0000256" key="2">
    <source>
        <dbReference type="ARBA" id="ARBA00023125"/>
    </source>
</evidence>
<sequence>MATRVRCGIGLSCGIVGEARSAECRSGKILRIIVRVKPVEMNAFRQRTPKASERLARHLATSIVEGEIEEGARLPHEGEMLSQLQVGRATLREALRLLEVWGLVVIRTGPGGGPTVRRPSSGEFAEQLALMLQFQQLTLQDVSDARLALEPMMARLAAERITPEAIAELRDSIEIMRRSYDDPAEFWLQNARFHSAVAKAGESTIISTIIDALKFIGDGASSGVHYARPELEEVVHAHSQVVDRLEAGDAEGAASSMHRHLDAGRRFIGKQAPQALKARILWPE</sequence>
<dbReference type="GO" id="GO:0003700">
    <property type="term" value="F:DNA-binding transcription factor activity"/>
    <property type="evidence" value="ECO:0007669"/>
    <property type="project" value="InterPro"/>
</dbReference>
<dbReference type="PANTHER" id="PTHR43537:SF44">
    <property type="entry name" value="GNTR FAMILY REGULATORY PROTEIN"/>
    <property type="match status" value="1"/>
</dbReference>
<dbReference type="InterPro" id="IPR036390">
    <property type="entry name" value="WH_DNA-bd_sf"/>
</dbReference>
<dbReference type="SMART" id="SM00895">
    <property type="entry name" value="FCD"/>
    <property type="match status" value="1"/>
</dbReference>
<dbReference type="GO" id="GO:0003677">
    <property type="term" value="F:DNA binding"/>
    <property type="evidence" value="ECO:0007669"/>
    <property type="project" value="UniProtKB-KW"/>
</dbReference>
<dbReference type="SMART" id="SM00345">
    <property type="entry name" value="HTH_GNTR"/>
    <property type="match status" value="1"/>
</dbReference>
<dbReference type="Proteomes" id="UP000516957">
    <property type="component" value="Unassembled WGS sequence"/>
</dbReference>
<accession>A0A7Y9JQF2</accession>
<feature type="domain" description="HTH gntR-type" evidence="4">
    <location>
        <begin position="49"/>
        <end position="119"/>
    </location>
</feature>
<evidence type="ECO:0000313" key="5">
    <source>
        <dbReference type="EMBL" id="NYD57156.1"/>
    </source>
</evidence>
<gene>
    <name evidence="5" type="ORF">BKA08_001394</name>
</gene>
<organism evidence="5 6">
    <name type="scientific">Nocardioides marinisabuli</name>
    <dbReference type="NCBI Taxonomy" id="419476"/>
    <lineage>
        <taxon>Bacteria</taxon>
        <taxon>Bacillati</taxon>
        <taxon>Actinomycetota</taxon>
        <taxon>Actinomycetes</taxon>
        <taxon>Propionibacteriales</taxon>
        <taxon>Nocardioidaceae</taxon>
        <taxon>Nocardioides</taxon>
    </lineage>
</organism>
<dbReference type="InterPro" id="IPR008920">
    <property type="entry name" value="TF_FadR/GntR_C"/>
</dbReference>